<keyword evidence="1" id="KW-0614">Plasmid</keyword>
<accession>D7BJH8</accession>
<reference evidence="1 2" key="1">
    <citation type="journal article" date="2010" name="Stand. Genomic Sci.">
        <title>Complete genome sequence of Meiothermus silvanus type strain (VI-R2).</title>
        <authorList>
            <person name="Sikorski J."/>
            <person name="Tindall B.J."/>
            <person name="Lowry S."/>
            <person name="Lucas S."/>
            <person name="Nolan M."/>
            <person name="Copeland A."/>
            <person name="Glavina Del Rio T."/>
            <person name="Tice H."/>
            <person name="Cheng J.F."/>
            <person name="Han C."/>
            <person name="Pitluck S."/>
            <person name="Liolios K."/>
            <person name="Ivanova N."/>
            <person name="Mavromatis K."/>
            <person name="Mikhailova N."/>
            <person name="Pati A."/>
            <person name="Goodwin L."/>
            <person name="Chen A."/>
            <person name="Palaniappan K."/>
            <person name="Land M."/>
            <person name="Hauser L."/>
            <person name="Chang Y.J."/>
            <person name="Jeffries C.D."/>
            <person name="Rohde M."/>
            <person name="Goker M."/>
            <person name="Woyke T."/>
            <person name="Bristow J."/>
            <person name="Eisen J.A."/>
            <person name="Markowitz V."/>
            <person name="Hugenholtz P."/>
            <person name="Kyrpides N.C."/>
            <person name="Klenk H.P."/>
            <person name="Lapidus A."/>
        </authorList>
    </citation>
    <scope>NUCLEOTIDE SEQUENCE [LARGE SCALE GENOMIC DNA]</scope>
    <source>
        <strain evidence="2">ATCC 700542 / DSM 9946 / VI-R2</strain>
        <plasmid evidence="2">Plasmid pMESIL02</plasmid>
    </source>
</reference>
<dbReference type="EMBL" id="CP002044">
    <property type="protein sequence ID" value="ADH65334.1"/>
    <property type="molecule type" value="Genomic_DNA"/>
</dbReference>
<proteinExistence type="predicted"/>
<evidence type="ECO:0000313" key="2">
    <source>
        <dbReference type="Proteomes" id="UP000001916"/>
    </source>
</evidence>
<gene>
    <name evidence="1" type="ORF">Mesil_3541</name>
</gene>
<organism evidence="1 2">
    <name type="scientific">Allomeiothermus silvanus (strain ATCC 700542 / DSM 9946 / NBRC 106475 / NCIMB 13440 / VI-R2)</name>
    <name type="common">Thermus silvanus</name>
    <dbReference type="NCBI Taxonomy" id="526227"/>
    <lineage>
        <taxon>Bacteria</taxon>
        <taxon>Thermotogati</taxon>
        <taxon>Deinococcota</taxon>
        <taxon>Deinococci</taxon>
        <taxon>Thermales</taxon>
        <taxon>Thermaceae</taxon>
        <taxon>Allomeiothermus</taxon>
    </lineage>
</organism>
<protein>
    <submittedName>
        <fullName evidence="1">Uncharacterized protein</fullName>
    </submittedName>
</protein>
<geneLocation type="plasmid" evidence="1 2">
    <name>pMESIL02</name>
</geneLocation>
<sequence>MHVSIEIVRDSDTECPFDPHAERLVVFHRRYRGTHSFASPEEARRWAKEEGWKVFPVYAYIHSGVVLRASEEGNPFSDPWDSGFFGLLLLSRKEWGRKITLQQANALLDTYTQWANGDCWGYVVRVGNREDSCWGFIGEDAVKEAAQEAARRLLEEALEEELERAWKEAA</sequence>
<dbReference type="Proteomes" id="UP000001916">
    <property type="component" value="Plasmid pMESIL02"/>
</dbReference>
<dbReference type="HOGENOM" id="CLU_1400035_0_0_0"/>
<evidence type="ECO:0000313" key="1">
    <source>
        <dbReference type="EMBL" id="ADH65334.1"/>
    </source>
</evidence>
<dbReference type="AlphaFoldDB" id="D7BJH8"/>
<keyword evidence="2" id="KW-1185">Reference proteome</keyword>
<name>D7BJH8_ALLS1</name>
<dbReference type="KEGG" id="msv:Mesil_3541"/>